<dbReference type="SFLD" id="SFLDG01129">
    <property type="entry name" value="C1.5:_HAD__Beta-PGM__Phosphata"/>
    <property type="match status" value="1"/>
</dbReference>
<dbReference type="InterPro" id="IPR006439">
    <property type="entry name" value="HAD-SF_hydro_IA"/>
</dbReference>
<evidence type="ECO:0000256" key="1">
    <source>
        <dbReference type="ARBA" id="ARBA00008106"/>
    </source>
</evidence>
<dbReference type="NCBIfam" id="TIGR01509">
    <property type="entry name" value="HAD-SF-IA-v3"/>
    <property type="match status" value="1"/>
</dbReference>
<dbReference type="eggNOG" id="COG1011">
    <property type="taxonomic scope" value="Bacteria"/>
</dbReference>
<dbReference type="EMBL" id="CP001650">
    <property type="protein sequence ID" value="ADF50767.1"/>
    <property type="molecule type" value="Genomic_DNA"/>
</dbReference>
<dbReference type="SFLD" id="SFLDS00003">
    <property type="entry name" value="Haloacid_Dehalogenase"/>
    <property type="match status" value="1"/>
</dbReference>
<dbReference type="SUPFAM" id="SSF56784">
    <property type="entry name" value="HAD-like"/>
    <property type="match status" value="1"/>
</dbReference>
<name>D5BEN8_ZUNPS</name>
<sequence length="228" mass="25482">MELSWGSFTGMKIKAIIFDVNETLLDMQKLEDEINAGLGNSLGFQIWFSKLLHYSLVENEIGSHHDFSKVAFATLKMAASYFGKEFSEKEIQSLLRLVKELPAYPEVGMVLKALKEDYHLIALTNGNQETAEAQLKYAKIDEYFNGIYSVDVVGKFKPHPSTYQKVLKDYKLKAHEAIMVAAHGWDIAGAQNAGLKTVFVARKGKSLYPLVNTADGLVKDLKGLMETL</sequence>
<dbReference type="NCBIfam" id="TIGR01428">
    <property type="entry name" value="HAD_type_II"/>
    <property type="match status" value="1"/>
</dbReference>
<evidence type="ECO:0000313" key="4">
    <source>
        <dbReference type="Proteomes" id="UP000001654"/>
    </source>
</evidence>
<dbReference type="Pfam" id="PF00702">
    <property type="entry name" value="Hydrolase"/>
    <property type="match status" value="1"/>
</dbReference>
<dbReference type="CDD" id="cd02588">
    <property type="entry name" value="HAD_L2-DEX"/>
    <property type="match status" value="1"/>
</dbReference>
<accession>D5BEN8</accession>
<reference evidence="3 4" key="1">
    <citation type="journal article" date="2010" name="BMC Genomics">
        <title>The complete genome of Zunongwangia profunda SM-A87 reveals its adaptation to the deep-sea environment and ecological role in sedimentary organic nitrogen degradation.</title>
        <authorList>
            <person name="Qin Q.L."/>
            <person name="Zhang X.Y."/>
            <person name="Wang X.M."/>
            <person name="Liu G.M."/>
            <person name="Chen X.L."/>
            <person name="Xie B.B."/>
            <person name="Dang H.Y."/>
            <person name="Zhou B.C."/>
            <person name="Yu J."/>
            <person name="Zhang Y.Z."/>
        </authorList>
    </citation>
    <scope>NUCLEOTIDE SEQUENCE [LARGE SCALE GENOMIC DNA]</scope>
    <source>
        <strain evidence="4">DSM 18752 / CCTCC AB 206139 / SM-A87</strain>
    </source>
</reference>
<dbReference type="PANTHER" id="PTHR43316:SF3">
    <property type="entry name" value="HALOACID DEHALOGENASE, TYPE II (AFU_ORTHOLOGUE AFUA_2G07750)-RELATED"/>
    <property type="match status" value="1"/>
</dbReference>
<keyword evidence="2" id="KW-0378">Hydrolase</keyword>
<dbReference type="NCBIfam" id="TIGR01493">
    <property type="entry name" value="HAD-SF-IA-v2"/>
    <property type="match status" value="1"/>
</dbReference>
<dbReference type="AlphaFoldDB" id="D5BEN8"/>
<proteinExistence type="inferred from homology"/>
<gene>
    <name evidence="3" type="ordered locus">ZPR_0408</name>
</gene>
<organism evidence="3 4">
    <name type="scientific">Zunongwangia profunda (strain DSM 18752 / CCTCC AB 206139 / SM-A87)</name>
    <name type="common">Wangia profunda</name>
    <dbReference type="NCBI Taxonomy" id="655815"/>
    <lineage>
        <taxon>Bacteria</taxon>
        <taxon>Pseudomonadati</taxon>
        <taxon>Bacteroidota</taxon>
        <taxon>Flavobacteriia</taxon>
        <taxon>Flavobacteriales</taxon>
        <taxon>Flavobacteriaceae</taxon>
        <taxon>Zunongwangia</taxon>
    </lineage>
</organism>
<dbReference type="RefSeq" id="WP_013069920.1">
    <property type="nucleotide sequence ID" value="NC_014041.1"/>
</dbReference>
<keyword evidence="4" id="KW-1185">Reference proteome</keyword>
<dbReference type="GO" id="GO:0019120">
    <property type="term" value="F:hydrolase activity, acting on acid halide bonds, in C-halide compounds"/>
    <property type="evidence" value="ECO:0007669"/>
    <property type="project" value="InterPro"/>
</dbReference>
<comment type="similarity">
    <text evidence="1">Belongs to the HAD-like hydrolase superfamily. S-2-haloalkanoic acid dehalogenase family.</text>
</comment>
<dbReference type="STRING" id="655815.ZPR_0408"/>
<dbReference type="OrthoDB" id="264363at2"/>
<evidence type="ECO:0000313" key="3">
    <source>
        <dbReference type="EMBL" id="ADF50767.1"/>
    </source>
</evidence>
<dbReference type="InterPro" id="IPR051540">
    <property type="entry name" value="S-2-haloacid_dehalogenase"/>
</dbReference>
<dbReference type="InterPro" id="IPR023198">
    <property type="entry name" value="PGP-like_dom2"/>
</dbReference>
<dbReference type="HOGENOM" id="CLU_045011_3_1_10"/>
<dbReference type="Gene3D" id="1.10.150.240">
    <property type="entry name" value="Putative phosphatase, domain 2"/>
    <property type="match status" value="1"/>
</dbReference>
<dbReference type="KEGG" id="zpr:ZPR_0408"/>
<dbReference type="Proteomes" id="UP000001654">
    <property type="component" value="Chromosome"/>
</dbReference>
<dbReference type="InterPro" id="IPR036412">
    <property type="entry name" value="HAD-like_sf"/>
</dbReference>
<dbReference type="PRINTS" id="PR00413">
    <property type="entry name" value="HADHALOGNASE"/>
</dbReference>
<dbReference type="InterPro" id="IPR023214">
    <property type="entry name" value="HAD_sf"/>
</dbReference>
<evidence type="ECO:0000256" key="2">
    <source>
        <dbReference type="ARBA" id="ARBA00022801"/>
    </source>
</evidence>
<dbReference type="InterPro" id="IPR006328">
    <property type="entry name" value="2-HAD"/>
</dbReference>
<dbReference type="PANTHER" id="PTHR43316">
    <property type="entry name" value="HYDROLASE, HALOACID DELAHOGENASE-RELATED"/>
    <property type="match status" value="1"/>
</dbReference>
<protein>
    <submittedName>
        <fullName evidence="3">L-2-haloacid dehalogenase</fullName>
    </submittedName>
</protein>
<dbReference type="Gene3D" id="3.40.50.1000">
    <property type="entry name" value="HAD superfamily/HAD-like"/>
    <property type="match status" value="1"/>
</dbReference>